<feature type="compositionally biased region" description="Polar residues" evidence="2">
    <location>
        <begin position="8"/>
        <end position="18"/>
    </location>
</feature>
<dbReference type="PANTHER" id="PTHR12048">
    <property type="entry name" value="CCAAT-BINDING FACTOR-RELATED"/>
    <property type="match status" value="1"/>
</dbReference>
<feature type="compositionally biased region" description="Polar residues" evidence="2">
    <location>
        <begin position="109"/>
        <end position="119"/>
    </location>
</feature>
<dbReference type="InterPro" id="IPR005612">
    <property type="entry name" value="CCAAT-binding_factor"/>
</dbReference>
<feature type="region of interest" description="Disordered" evidence="2">
    <location>
        <begin position="1"/>
        <end position="28"/>
    </location>
</feature>
<keyword evidence="5" id="KW-1185">Reference proteome</keyword>
<protein>
    <submittedName>
        <fullName evidence="4">Ribosome biogenesis protein NOC1</fullName>
    </submittedName>
</protein>
<evidence type="ECO:0000313" key="4">
    <source>
        <dbReference type="EMBL" id="RKF63550.1"/>
    </source>
</evidence>
<dbReference type="STRING" id="212602.A0A420I1J5"/>
<evidence type="ECO:0000259" key="3">
    <source>
        <dbReference type="Pfam" id="PF03914"/>
    </source>
</evidence>
<feature type="compositionally biased region" description="Basic and acidic residues" evidence="2">
    <location>
        <begin position="40"/>
        <end position="53"/>
    </location>
</feature>
<dbReference type="Proteomes" id="UP000286134">
    <property type="component" value="Unassembled WGS sequence"/>
</dbReference>
<comment type="similarity">
    <text evidence="1">Belongs to the CBF/MAK21 family.</text>
</comment>
<dbReference type="EMBL" id="MCFK01002487">
    <property type="protein sequence ID" value="RKF63550.1"/>
    <property type="molecule type" value="Genomic_DNA"/>
</dbReference>
<feature type="region of interest" description="Disordered" evidence="2">
    <location>
        <begin position="40"/>
        <end position="119"/>
    </location>
</feature>
<dbReference type="InterPro" id="IPR040155">
    <property type="entry name" value="CEBPZ/Mak21-like"/>
</dbReference>
<evidence type="ECO:0000256" key="2">
    <source>
        <dbReference type="SAM" id="MobiDB-lite"/>
    </source>
</evidence>
<feature type="domain" description="CCAAT-binding factor" evidence="3">
    <location>
        <begin position="647"/>
        <end position="820"/>
    </location>
</feature>
<dbReference type="OrthoDB" id="28947at2759"/>
<evidence type="ECO:0000313" key="5">
    <source>
        <dbReference type="Proteomes" id="UP000286134"/>
    </source>
</evidence>
<feature type="compositionally biased region" description="Basic and acidic residues" evidence="2">
    <location>
        <begin position="199"/>
        <end position="213"/>
    </location>
</feature>
<dbReference type="PANTHER" id="PTHR12048:SF0">
    <property type="entry name" value="CCAAT_ENHANCER-BINDING PROTEIN ZETA"/>
    <property type="match status" value="1"/>
</dbReference>
<dbReference type="Pfam" id="PF03914">
    <property type="entry name" value="CBF"/>
    <property type="match status" value="1"/>
</dbReference>
<dbReference type="AlphaFoldDB" id="A0A420I1J5"/>
<proteinExistence type="inferred from homology"/>
<reference evidence="4 5" key="1">
    <citation type="journal article" date="2018" name="BMC Genomics">
        <title>Comparative genome analyses reveal sequence features reflecting distinct modes of host-adaptation between dicot and monocot powdery mildew.</title>
        <authorList>
            <person name="Wu Y."/>
            <person name="Ma X."/>
            <person name="Pan Z."/>
            <person name="Kale S.D."/>
            <person name="Song Y."/>
            <person name="King H."/>
            <person name="Zhang Q."/>
            <person name="Presley C."/>
            <person name="Deng X."/>
            <person name="Wei C.I."/>
            <person name="Xiao S."/>
        </authorList>
    </citation>
    <scope>NUCLEOTIDE SEQUENCE [LARGE SCALE GENOMIC DNA]</scope>
    <source>
        <strain evidence="4">UMSG2</strain>
    </source>
</reference>
<feature type="compositionally biased region" description="Polar residues" evidence="2">
    <location>
        <begin position="965"/>
        <end position="976"/>
    </location>
</feature>
<organism evidence="4 5">
    <name type="scientific">Erysiphe neolycopersici</name>
    <dbReference type="NCBI Taxonomy" id="212602"/>
    <lineage>
        <taxon>Eukaryota</taxon>
        <taxon>Fungi</taxon>
        <taxon>Dikarya</taxon>
        <taxon>Ascomycota</taxon>
        <taxon>Pezizomycotina</taxon>
        <taxon>Leotiomycetes</taxon>
        <taxon>Erysiphales</taxon>
        <taxon>Erysiphaceae</taxon>
        <taxon>Erysiphe</taxon>
    </lineage>
</organism>
<gene>
    <name evidence="4" type="ORF">OnM2_024065</name>
</gene>
<feature type="region of interest" description="Disordered" evidence="2">
    <location>
        <begin position="918"/>
        <end position="1043"/>
    </location>
</feature>
<feature type="compositionally biased region" description="Acidic residues" evidence="2">
    <location>
        <begin position="999"/>
        <end position="1013"/>
    </location>
</feature>
<feature type="region of interest" description="Disordered" evidence="2">
    <location>
        <begin position="191"/>
        <end position="214"/>
    </location>
</feature>
<name>A0A420I1J5_9PEZI</name>
<dbReference type="GO" id="GO:0005634">
    <property type="term" value="C:nucleus"/>
    <property type="evidence" value="ECO:0007669"/>
    <property type="project" value="TreeGrafter"/>
</dbReference>
<dbReference type="InterPro" id="IPR016024">
    <property type="entry name" value="ARM-type_fold"/>
</dbReference>
<feature type="compositionally biased region" description="Acidic residues" evidence="2">
    <location>
        <begin position="977"/>
        <end position="987"/>
    </location>
</feature>
<feature type="region of interest" description="Disordered" evidence="2">
    <location>
        <begin position="561"/>
        <end position="587"/>
    </location>
</feature>
<sequence length="1068" mass="119944">MGKRKFSTLDSSGNNEIQNEPKIPKFDEKALSTLTSKIEKGLEKQKLSSDHTLKSSKGKRTAKPSLLKNEADKELISRNPKKKIISKVPAKVTNYVTNKNLKGRENSSHRNPSPMQNNVEKNEIEKKILMNEILALGGTEDDLELVAGVESHSEDEDKNIQSSHPAVEKEFQNELKSFISNLGIKAAAEEIDSEVSNDSGKETPEIEESRDTGIKNIALPEKITSKRLVSTVSTDQNRLIFQPRSDWHETSLPPLPAKKVDDSAVYKDVIANLKGYASSLLEADNQLYASKNLSSSSSQKFLATIMKSGTLSDKISALTLVVQESPVHTVKSFESLLGLAKKRSRGQAVIALAALKDLLGTGTVLPSARRLRKFEDQPCLLSTLSENSVRHWKAGQELPGNLSQAHLISWAYEDWLKDSYFEILKIMESWCNDEIVYARSRVVTFVYELLRDKPEQEANLLRLLVNKIGDPDRKIASRTSFLILQLQNSHPLMKPIIIRSIESEILLRPGQTMHAKYYAITTLNQTILSAKESDVAKKLLNIYFELFVSVLKNNETPKFIPDASSSKVNSKKEIQGGGSSPGKKAKAKKIIEQQSKLTSEETNEKMISALLTGVNRAFPFSKSDDITLEDQMDTLFRITHSSNFNTSIQALLLIEQLATTKNLSVDRFYRTLYESLLDPRLITSSKHTLYLNLLYRALRSDFDITRLKAFVKRMVQVITLHQPPFVCGILYLLRELEEKFPGIQNLIKEPEEDENDEETYYDVPENSNSAEVQKLMRISNSAAKYDGKKRDPRHSNASNSCLWELVPFTAHFHPSVSLFAVRLLSRDKMPPKPHLPSHSLSSFLDRFVYRNAKTASLKSKGNSIMQPLAGADGKTIFLSHKASSNNQQPVNSEIFWRKKIEDVAADEVFFHKYFSDSKNSKQSMKNPPKNKSKAPKDESDDGEDEIWQALVKSNPEIEGQDSDSDIPTFNDSLSESSMEDIESDNEVGQEALFASQLGSEDEDEDDSDSDIDTETSNLYGQTNDPKDPKDGKNTTSKKKRSKVKNLPLFASVSDYASILNDEQDEDFQ</sequence>
<comment type="caution">
    <text evidence="4">The sequence shown here is derived from an EMBL/GenBank/DDBJ whole genome shotgun (WGS) entry which is preliminary data.</text>
</comment>
<evidence type="ECO:0000256" key="1">
    <source>
        <dbReference type="ARBA" id="ARBA00007797"/>
    </source>
</evidence>
<accession>A0A420I1J5</accession>
<dbReference type="SUPFAM" id="SSF48371">
    <property type="entry name" value="ARM repeat"/>
    <property type="match status" value="1"/>
</dbReference>